<dbReference type="Gene3D" id="3.40.190.290">
    <property type="match status" value="1"/>
</dbReference>
<proteinExistence type="predicted"/>
<protein>
    <submittedName>
        <fullName evidence="1">LysR substrate-binding domain-containing protein</fullName>
    </submittedName>
</protein>
<evidence type="ECO:0000313" key="1">
    <source>
        <dbReference type="EMBL" id="MFD2752546.1"/>
    </source>
</evidence>
<dbReference type="SUPFAM" id="SSF53850">
    <property type="entry name" value="Periplasmic binding protein-like II"/>
    <property type="match status" value="1"/>
</dbReference>
<sequence>MVADELQSGALVELLPQCRPPPMPISVVMPSARLQPPRVRALLALLETLNTTRGP</sequence>
<keyword evidence="2" id="KW-1185">Reference proteome</keyword>
<dbReference type="RefSeq" id="WP_281178781.1">
    <property type="nucleotide sequence ID" value="NZ_BCNT01000010.1"/>
</dbReference>
<reference evidence="2" key="1">
    <citation type="journal article" date="2019" name="Int. J. Syst. Evol. Microbiol.">
        <title>The Global Catalogue of Microorganisms (GCM) 10K type strain sequencing project: providing services to taxonomists for standard genome sequencing and annotation.</title>
        <authorList>
            <consortium name="The Broad Institute Genomics Platform"/>
            <consortium name="The Broad Institute Genome Sequencing Center for Infectious Disease"/>
            <person name="Wu L."/>
            <person name="Ma J."/>
        </authorList>
    </citation>
    <scope>NUCLEOTIDE SEQUENCE [LARGE SCALE GENOMIC DNA]</scope>
    <source>
        <strain evidence="2">TISTR 1906</strain>
    </source>
</reference>
<gene>
    <name evidence="1" type="ORF">ACFSW6_00475</name>
</gene>
<organism evidence="1 2">
    <name type="scientific">Comamonas terrae</name>
    <dbReference type="NCBI Taxonomy" id="673548"/>
    <lineage>
        <taxon>Bacteria</taxon>
        <taxon>Pseudomonadati</taxon>
        <taxon>Pseudomonadota</taxon>
        <taxon>Betaproteobacteria</taxon>
        <taxon>Burkholderiales</taxon>
        <taxon>Comamonadaceae</taxon>
        <taxon>Comamonas</taxon>
    </lineage>
</organism>
<name>A0ABW5UG23_9BURK</name>
<evidence type="ECO:0000313" key="2">
    <source>
        <dbReference type="Proteomes" id="UP001597463"/>
    </source>
</evidence>
<comment type="caution">
    <text evidence="1">The sequence shown here is derived from an EMBL/GenBank/DDBJ whole genome shotgun (WGS) entry which is preliminary data.</text>
</comment>
<dbReference type="Proteomes" id="UP001597463">
    <property type="component" value="Unassembled WGS sequence"/>
</dbReference>
<accession>A0ABW5UG23</accession>
<dbReference type="EMBL" id="JBHUMV010000001">
    <property type="protein sequence ID" value="MFD2752546.1"/>
    <property type="molecule type" value="Genomic_DNA"/>
</dbReference>